<evidence type="ECO:0000313" key="1">
    <source>
        <dbReference type="EMBL" id="KAG8083166.1"/>
    </source>
</evidence>
<accession>A0A8J5TLK1</accession>
<dbReference type="Proteomes" id="UP000729402">
    <property type="component" value="Unassembled WGS sequence"/>
</dbReference>
<proteinExistence type="predicted"/>
<organism evidence="1 2">
    <name type="scientific">Zizania palustris</name>
    <name type="common">Northern wild rice</name>
    <dbReference type="NCBI Taxonomy" id="103762"/>
    <lineage>
        <taxon>Eukaryota</taxon>
        <taxon>Viridiplantae</taxon>
        <taxon>Streptophyta</taxon>
        <taxon>Embryophyta</taxon>
        <taxon>Tracheophyta</taxon>
        <taxon>Spermatophyta</taxon>
        <taxon>Magnoliopsida</taxon>
        <taxon>Liliopsida</taxon>
        <taxon>Poales</taxon>
        <taxon>Poaceae</taxon>
        <taxon>BOP clade</taxon>
        <taxon>Oryzoideae</taxon>
        <taxon>Oryzeae</taxon>
        <taxon>Zizaniinae</taxon>
        <taxon>Zizania</taxon>
    </lineage>
</organism>
<comment type="caution">
    <text evidence="1">The sequence shown here is derived from an EMBL/GenBank/DDBJ whole genome shotgun (WGS) entry which is preliminary data.</text>
</comment>
<name>A0A8J5TLK1_ZIZPA</name>
<evidence type="ECO:0000313" key="2">
    <source>
        <dbReference type="Proteomes" id="UP000729402"/>
    </source>
</evidence>
<protein>
    <submittedName>
        <fullName evidence="1">Uncharacterized protein</fullName>
    </submittedName>
</protein>
<reference evidence="1" key="1">
    <citation type="journal article" date="2021" name="bioRxiv">
        <title>Whole Genome Assembly and Annotation of Northern Wild Rice, Zizania palustris L., Supports a Whole Genome Duplication in the Zizania Genus.</title>
        <authorList>
            <person name="Haas M."/>
            <person name="Kono T."/>
            <person name="Macchietto M."/>
            <person name="Millas R."/>
            <person name="McGilp L."/>
            <person name="Shao M."/>
            <person name="Duquette J."/>
            <person name="Hirsch C.N."/>
            <person name="Kimball J."/>
        </authorList>
    </citation>
    <scope>NUCLEOTIDE SEQUENCE</scope>
    <source>
        <tissue evidence="1">Fresh leaf tissue</tissue>
    </source>
</reference>
<dbReference type="EMBL" id="JAAALK010000085">
    <property type="protein sequence ID" value="KAG8083166.1"/>
    <property type="molecule type" value="Genomic_DNA"/>
</dbReference>
<reference evidence="1" key="2">
    <citation type="submission" date="2021-02" db="EMBL/GenBank/DDBJ databases">
        <authorList>
            <person name="Kimball J.A."/>
            <person name="Haas M.W."/>
            <person name="Macchietto M."/>
            <person name="Kono T."/>
            <person name="Duquette J."/>
            <person name="Shao M."/>
        </authorList>
    </citation>
    <scope>NUCLEOTIDE SEQUENCE</scope>
    <source>
        <tissue evidence="1">Fresh leaf tissue</tissue>
    </source>
</reference>
<dbReference type="AlphaFoldDB" id="A0A8J5TLK1"/>
<gene>
    <name evidence="1" type="ORF">GUJ93_ZPchr0015g6763</name>
</gene>
<sequence>MQLLLVDFRCRLLHHSTTSRRFDASLVLFSRQNIVRSAQHEACNFSLPRCAGVQSDNSLAYIADTQHAGGGGVRTEKTCCGG</sequence>
<keyword evidence="2" id="KW-1185">Reference proteome</keyword>